<keyword evidence="2" id="KW-1185">Reference proteome</keyword>
<sequence>MTRLNGHCNGESYKHRQILANEQNIKGWIPVDGFATVTALKMSRFNGYCDGESGIVNHVKSRSLKYKIRESFSLSVLLHKNLMKGHRNLTLNFPQSYLRQSQGIPITTSVPPHLKFVKNTARNIAPHQSEITVICCSQRPRVHRGKSKPES</sequence>
<evidence type="ECO:0000313" key="2">
    <source>
        <dbReference type="Proteomes" id="UP001054945"/>
    </source>
</evidence>
<comment type="caution">
    <text evidence="1">The sequence shown here is derived from an EMBL/GenBank/DDBJ whole genome shotgun (WGS) entry which is preliminary data.</text>
</comment>
<reference evidence="1 2" key="1">
    <citation type="submission" date="2021-06" db="EMBL/GenBank/DDBJ databases">
        <title>Caerostris extrusa draft genome.</title>
        <authorList>
            <person name="Kono N."/>
            <person name="Arakawa K."/>
        </authorList>
    </citation>
    <scope>NUCLEOTIDE SEQUENCE [LARGE SCALE GENOMIC DNA]</scope>
</reference>
<name>A0AAV4Y4H1_CAEEX</name>
<evidence type="ECO:0000313" key="1">
    <source>
        <dbReference type="EMBL" id="GIZ01355.1"/>
    </source>
</evidence>
<accession>A0AAV4Y4H1</accession>
<organism evidence="1 2">
    <name type="scientific">Caerostris extrusa</name>
    <name type="common">Bark spider</name>
    <name type="synonym">Caerostris bankana</name>
    <dbReference type="NCBI Taxonomy" id="172846"/>
    <lineage>
        <taxon>Eukaryota</taxon>
        <taxon>Metazoa</taxon>
        <taxon>Ecdysozoa</taxon>
        <taxon>Arthropoda</taxon>
        <taxon>Chelicerata</taxon>
        <taxon>Arachnida</taxon>
        <taxon>Araneae</taxon>
        <taxon>Araneomorphae</taxon>
        <taxon>Entelegynae</taxon>
        <taxon>Araneoidea</taxon>
        <taxon>Araneidae</taxon>
        <taxon>Caerostris</taxon>
    </lineage>
</organism>
<protein>
    <submittedName>
        <fullName evidence="1">Uncharacterized protein</fullName>
    </submittedName>
</protein>
<dbReference type="Proteomes" id="UP001054945">
    <property type="component" value="Unassembled WGS sequence"/>
</dbReference>
<dbReference type="EMBL" id="BPLR01001288">
    <property type="protein sequence ID" value="GIZ01355.1"/>
    <property type="molecule type" value="Genomic_DNA"/>
</dbReference>
<proteinExistence type="predicted"/>
<gene>
    <name evidence="1" type="ORF">CEXT_137781</name>
</gene>
<dbReference type="AlphaFoldDB" id="A0AAV4Y4H1"/>